<reference evidence="3" key="1">
    <citation type="submission" date="2022-11" db="UniProtKB">
        <authorList>
            <consortium name="WormBaseParasite"/>
        </authorList>
    </citation>
    <scope>IDENTIFICATION</scope>
</reference>
<proteinExistence type="predicted"/>
<dbReference type="WBParaSite" id="nRc.2.0.1.t20282-RA">
    <property type="protein sequence ID" value="nRc.2.0.1.t20282-RA"/>
    <property type="gene ID" value="nRc.2.0.1.g20282"/>
</dbReference>
<keyword evidence="2" id="KW-1185">Reference proteome</keyword>
<name>A0A915J3K0_ROMCU</name>
<evidence type="ECO:0000313" key="3">
    <source>
        <dbReference type="WBParaSite" id="nRc.2.0.1.t20282-RA"/>
    </source>
</evidence>
<accession>A0A915J3K0</accession>
<evidence type="ECO:0000313" key="2">
    <source>
        <dbReference type="Proteomes" id="UP000887565"/>
    </source>
</evidence>
<protein>
    <submittedName>
        <fullName evidence="3">Uncharacterized protein</fullName>
    </submittedName>
</protein>
<sequence>MLSGILHRTQAKGYEKFLPGRGVVVVIFSLVVVAAAAIFLAIIDAAVFGDQLQTIFAADGSLVH</sequence>
<evidence type="ECO:0000256" key="1">
    <source>
        <dbReference type="SAM" id="Phobius"/>
    </source>
</evidence>
<feature type="transmembrane region" description="Helical" evidence="1">
    <location>
        <begin position="21"/>
        <end position="43"/>
    </location>
</feature>
<dbReference type="AlphaFoldDB" id="A0A915J3K0"/>
<keyword evidence="1" id="KW-0812">Transmembrane</keyword>
<keyword evidence="1" id="KW-1133">Transmembrane helix</keyword>
<dbReference type="Proteomes" id="UP000887565">
    <property type="component" value="Unplaced"/>
</dbReference>
<organism evidence="2 3">
    <name type="scientific">Romanomermis culicivorax</name>
    <name type="common">Nematode worm</name>
    <dbReference type="NCBI Taxonomy" id="13658"/>
    <lineage>
        <taxon>Eukaryota</taxon>
        <taxon>Metazoa</taxon>
        <taxon>Ecdysozoa</taxon>
        <taxon>Nematoda</taxon>
        <taxon>Enoplea</taxon>
        <taxon>Dorylaimia</taxon>
        <taxon>Mermithida</taxon>
        <taxon>Mermithoidea</taxon>
        <taxon>Mermithidae</taxon>
        <taxon>Romanomermis</taxon>
    </lineage>
</organism>
<keyword evidence="1" id="KW-0472">Membrane</keyword>